<dbReference type="RefSeq" id="WP_189562671.1">
    <property type="nucleotide sequence ID" value="NZ_BMXF01000001.1"/>
</dbReference>
<comment type="caution">
    <text evidence="1">The sequence shown here is derived from an EMBL/GenBank/DDBJ whole genome shotgun (WGS) entry which is preliminary data.</text>
</comment>
<dbReference type="Proteomes" id="UP000598271">
    <property type="component" value="Unassembled WGS sequence"/>
</dbReference>
<sequence>MKEISLFLFCIAGAMVSHLGFGQSVEIDTISSVRSDFSGQKRFTVGLDVFKNVPFLAFNNNLPLPAGQSARLHNRGIVEIVLRGEISDNFYWNGLAGFTRAEVTDPESIARRQEVVGWYGKGGVEWALGQRKRHSKLGIRGMLTYNRYATDLLYEGPSFGDYQTRDVVNNFGIGFEPYYAYDFFLGPRWLLRWETRWSHHLRVIGKGETPYYPGVGVSFGLYDYVVSGGSTLQLHYRFRP</sequence>
<evidence type="ECO:0000313" key="1">
    <source>
        <dbReference type="EMBL" id="GHB54155.1"/>
    </source>
</evidence>
<protein>
    <submittedName>
        <fullName evidence="1">Uncharacterized protein</fullName>
    </submittedName>
</protein>
<evidence type="ECO:0000313" key="2">
    <source>
        <dbReference type="Proteomes" id="UP000598271"/>
    </source>
</evidence>
<reference evidence="1 2" key="1">
    <citation type="journal article" date="2014" name="Int. J. Syst. Evol. Microbiol.">
        <title>Complete genome sequence of Corynebacterium casei LMG S-19264T (=DSM 44701T), isolated from a smear-ripened cheese.</title>
        <authorList>
            <consortium name="US DOE Joint Genome Institute (JGI-PGF)"/>
            <person name="Walter F."/>
            <person name="Albersmeier A."/>
            <person name="Kalinowski J."/>
            <person name="Ruckert C."/>
        </authorList>
    </citation>
    <scope>NUCLEOTIDE SEQUENCE [LARGE SCALE GENOMIC DNA]</scope>
    <source>
        <strain evidence="1 2">KCTC 12866</strain>
    </source>
</reference>
<dbReference type="AlphaFoldDB" id="A0A8J3G7A7"/>
<keyword evidence="2" id="KW-1185">Reference proteome</keyword>
<dbReference type="EMBL" id="BMXF01000001">
    <property type="protein sequence ID" value="GHB54155.1"/>
    <property type="molecule type" value="Genomic_DNA"/>
</dbReference>
<proteinExistence type="predicted"/>
<accession>A0A8J3G7A7</accession>
<organism evidence="1 2">
    <name type="scientific">Persicitalea jodogahamensis</name>
    <dbReference type="NCBI Taxonomy" id="402147"/>
    <lineage>
        <taxon>Bacteria</taxon>
        <taxon>Pseudomonadati</taxon>
        <taxon>Bacteroidota</taxon>
        <taxon>Cytophagia</taxon>
        <taxon>Cytophagales</taxon>
        <taxon>Spirosomataceae</taxon>
        <taxon>Persicitalea</taxon>
    </lineage>
</organism>
<name>A0A8J3G7A7_9BACT</name>
<gene>
    <name evidence="1" type="ORF">GCM10007390_03880</name>
</gene>